<comment type="caution">
    <text evidence="2">The sequence shown here is derived from an EMBL/GenBank/DDBJ whole genome shotgun (WGS) entry which is preliminary data.</text>
</comment>
<dbReference type="AlphaFoldDB" id="A0A1N7S8J1"/>
<keyword evidence="3" id="KW-1185">Reference proteome</keyword>
<evidence type="ECO:0000256" key="1">
    <source>
        <dbReference type="SAM" id="MobiDB-lite"/>
    </source>
</evidence>
<dbReference type="EMBL" id="CYGY02000035">
    <property type="protein sequence ID" value="SIT43640.1"/>
    <property type="molecule type" value="Genomic_DNA"/>
</dbReference>
<accession>A0A1N7S8J1</accession>
<evidence type="ECO:0000313" key="2">
    <source>
        <dbReference type="EMBL" id="SIT43640.1"/>
    </source>
</evidence>
<evidence type="ECO:0000313" key="3">
    <source>
        <dbReference type="Proteomes" id="UP000195569"/>
    </source>
</evidence>
<reference evidence="2" key="1">
    <citation type="submission" date="2016-12" db="EMBL/GenBank/DDBJ databases">
        <authorList>
            <person name="Moulin L."/>
        </authorList>
    </citation>
    <scope>NUCLEOTIDE SEQUENCE [LARGE SCALE GENOMIC DNA]</scope>
    <source>
        <strain evidence="2">STM 7183</strain>
    </source>
</reference>
<sequence length="112" mass="11772">MNSSMWAKFLAAVLLFAIWLALVIMKMVPPDPLVFAISQALVGLGVYHASTESKSTVVPGKLLRFDPEKEAPTTATLGEKIAGGYQPTSGVMSPPPTPNPTSPPVATPPTVQ</sequence>
<name>A0A1N7S8J1_9BURK</name>
<dbReference type="OrthoDB" id="9135772at2"/>
<proteinExistence type="predicted"/>
<feature type="compositionally biased region" description="Pro residues" evidence="1">
    <location>
        <begin position="93"/>
        <end position="112"/>
    </location>
</feature>
<gene>
    <name evidence="2" type="ORF">BN2476_350207</name>
</gene>
<dbReference type="Proteomes" id="UP000195569">
    <property type="component" value="Unassembled WGS sequence"/>
</dbReference>
<dbReference type="RefSeq" id="WP_143810995.1">
    <property type="nucleotide sequence ID" value="NZ_CYGY02000035.1"/>
</dbReference>
<protein>
    <submittedName>
        <fullName evidence="2">Uncharacterized protein</fullName>
    </submittedName>
</protein>
<organism evidence="2 3">
    <name type="scientific">Paraburkholderia piptadeniae</name>
    <dbReference type="NCBI Taxonomy" id="1701573"/>
    <lineage>
        <taxon>Bacteria</taxon>
        <taxon>Pseudomonadati</taxon>
        <taxon>Pseudomonadota</taxon>
        <taxon>Betaproteobacteria</taxon>
        <taxon>Burkholderiales</taxon>
        <taxon>Burkholderiaceae</taxon>
        <taxon>Paraburkholderia</taxon>
    </lineage>
</organism>
<feature type="region of interest" description="Disordered" evidence="1">
    <location>
        <begin position="70"/>
        <end position="112"/>
    </location>
</feature>